<keyword evidence="1" id="KW-0812">Transmembrane</keyword>
<evidence type="ECO:0000313" key="2">
    <source>
        <dbReference type="EMBL" id="QFG73640.1"/>
    </source>
</evidence>
<keyword evidence="1" id="KW-0472">Membrane</keyword>
<feature type="transmembrane region" description="Helical" evidence="1">
    <location>
        <begin position="194"/>
        <end position="221"/>
    </location>
</feature>
<keyword evidence="1" id="KW-1133">Transmembrane helix</keyword>
<dbReference type="EMBL" id="MN448266">
    <property type="protein sequence ID" value="QFG73640.1"/>
    <property type="molecule type" value="Genomic_DNA"/>
</dbReference>
<organism evidence="2">
    <name type="scientific">Megaviridae environmental sample</name>
    <dbReference type="NCBI Taxonomy" id="1737588"/>
    <lineage>
        <taxon>Viruses</taxon>
        <taxon>Varidnaviria</taxon>
        <taxon>Bamfordvirae</taxon>
        <taxon>Nucleocytoviricota</taxon>
        <taxon>Megaviricetes</taxon>
        <taxon>Imitervirales</taxon>
        <taxon>Mimiviridae</taxon>
        <taxon>environmental samples</taxon>
    </lineage>
</organism>
<reference evidence="2" key="1">
    <citation type="journal article" date="2019" name="Philos. Trans. R. Soc. Lond., B, Biol. Sci.">
        <title>Targeted metagenomic recovery of four divergent viruses reveals shared and distinctive characteristics of giant viruses of marine eukaryotes.</title>
        <authorList>
            <person name="Needham D.M."/>
            <person name="Poirier C."/>
            <person name="Hehenberger E."/>
            <person name="Jimenez V."/>
            <person name="Swalwell J.E."/>
            <person name="Santoro A.E."/>
            <person name="Worden A.Z."/>
        </authorList>
    </citation>
    <scope>NUCLEOTIDE SEQUENCE</scope>
    <source>
        <strain evidence="2">OPacV-662</strain>
    </source>
</reference>
<accession>A0A5J6VI92</accession>
<proteinExistence type="predicted"/>
<feature type="transmembrane region" description="Helical" evidence="1">
    <location>
        <begin position="112"/>
        <end position="130"/>
    </location>
</feature>
<feature type="transmembrane region" description="Helical" evidence="1">
    <location>
        <begin position="255"/>
        <end position="277"/>
    </location>
</feature>
<evidence type="ECO:0000256" key="1">
    <source>
        <dbReference type="SAM" id="Phobius"/>
    </source>
</evidence>
<sequence>MTNLRNSVYTWLTQCYSSSMDVIELCWRALCIIILKWRWQILISIMYYGLATIIMWLINLHHLHMFVLWWGGLGILSSIGLGFGIHTGFLFLFPHILNVCTGAPPDASFLNIWIQVVPAAFIWGCGTAIGEIPPYLMSYGVTQPIFTGKLAKFQEMTSNFIQKWGFYGVIVMASYPNATFDMCGMTCGYFKMSIWEFVCGCIIGKACIKAIWQSLFMVMLFTERFRKPLANALGITETLDKLANRYINPEQNNGYLGIIWGMVVFTWIIAFIIMMMLETAKYQRKIEAGKRKKD</sequence>
<protein>
    <recommendedName>
        <fullName evidence="3">SNARE associated Golgi protein</fullName>
    </recommendedName>
</protein>
<evidence type="ECO:0008006" key="3">
    <source>
        <dbReference type="Google" id="ProtNLM"/>
    </source>
</evidence>
<feature type="transmembrane region" description="Helical" evidence="1">
    <location>
        <begin position="37"/>
        <end position="60"/>
    </location>
</feature>
<feature type="transmembrane region" description="Helical" evidence="1">
    <location>
        <begin position="67"/>
        <end position="92"/>
    </location>
</feature>
<name>A0A5J6VI92_9VIRU</name>